<evidence type="ECO:0000313" key="2">
    <source>
        <dbReference type="Proteomes" id="UP000054018"/>
    </source>
</evidence>
<protein>
    <submittedName>
        <fullName evidence="1">Uncharacterized protein</fullName>
    </submittedName>
</protein>
<reference evidence="1 2" key="1">
    <citation type="submission" date="2014-04" db="EMBL/GenBank/DDBJ databases">
        <authorList>
            <consortium name="DOE Joint Genome Institute"/>
            <person name="Kuo A."/>
            <person name="Kohler A."/>
            <person name="Costa M.D."/>
            <person name="Nagy L.G."/>
            <person name="Floudas D."/>
            <person name="Copeland A."/>
            <person name="Barry K.W."/>
            <person name="Cichocki N."/>
            <person name="Veneault-Fourrey C."/>
            <person name="LaButti K."/>
            <person name="Lindquist E.A."/>
            <person name="Lipzen A."/>
            <person name="Lundell T."/>
            <person name="Morin E."/>
            <person name="Murat C."/>
            <person name="Sun H."/>
            <person name="Tunlid A."/>
            <person name="Henrissat B."/>
            <person name="Grigoriev I.V."/>
            <person name="Hibbett D.S."/>
            <person name="Martin F."/>
            <person name="Nordberg H.P."/>
            <person name="Cantor M.N."/>
            <person name="Hua S.X."/>
        </authorList>
    </citation>
    <scope>NUCLEOTIDE SEQUENCE [LARGE SCALE GENOMIC DNA]</scope>
    <source>
        <strain evidence="1 2">441</strain>
    </source>
</reference>
<keyword evidence="2" id="KW-1185">Reference proteome</keyword>
<accession>A0A0C9Z2R7</accession>
<dbReference type="AlphaFoldDB" id="A0A0C9Z2R7"/>
<organism evidence="1 2">
    <name type="scientific">Pisolithus microcarpus 441</name>
    <dbReference type="NCBI Taxonomy" id="765257"/>
    <lineage>
        <taxon>Eukaryota</taxon>
        <taxon>Fungi</taxon>
        <taxon>Dikarya</taxon>
        <taxon>Basidiomycota</taxon>
        <taxon>Agaricomycotina</taxon>
        <taxon>Agaricomycetes</taxon>
        <taxon>Agaricomycetidae</taxon>
        <taxon>Boletales</taxon>
        <taxon>Sclerodermatineae</taxon>
        <taxon>Pisolithaceae</taxon>
        <taxon>Pisolithus</taxon>
    </lineage>
</organism>
<dbReference type="HOGENOM" id="CLU_2671995_0_0_1"/>
<dbReference type="EMBL" id="KN833944">
    <property type="protein sequence ID" value="KIK14338.1"/>
    <property type="molecule type" value="Genomic_DNA"/>
</dbReference>
<sequence>MKLMGGMTSLDCTHHNSCWCSPAEEWYRNSAVDLHALGGRIPEFIDLHRYELFPKNYALLFSFFFDTKLSYMSDG</sequence>
<evidence type="ECO:0000313" key="1">
    <source>
        <dbReference type="EMBL" id="KIK14338.1"/>
    </source>
</evidence>
<dbReference type="Proteomes" id="UP000054018">
    <property type="component" value="Unassembled WGS sequence"/>
</dbReference>
<proteinExistence type="predicted"/>
<gene>
    <name evidence="1" type="ORF">PISMIDRAFT_688050</name>
</gene>
<name>A0A0C9Z2R7_9AGAM</name>
<reference evidence="2" key="2">
    <citation type="submission" date="2015-01" db="EMBL/GenBank/DDBJ databases">
        <title>Evolutionary Origins and Diversification of the Mycorrhizal Mutualists.</title>
        <authorList>
            <consortium name="DOE Joint Genome Institute"/>
            <consortium name="Mycorrhizal Genomics Consortium"/>
            <person name="Kohler A."/>
            <person name="Kuo A."/>
            <person name="Nagy L.G."/>
            <person name="Floudas D."/>
            <person name="Copeland A."/>
            <person name="Barry K.W."/>
            <person name="Cichocki N."/>
            <person name="Veneault-Fourrey C."/>
            <person name="LaButti K."/>
            <person name="Lindquist E.A."/>
            <person name="Lipzen A."/>
            <person name="Lundell T."/>
            <person name="Morin E."/>
            <person name="Murat C."/>
            <person name="Riley R."/>
            <person name="Ohm R."/>
            <person name="Sun H."/>
            <person name="Tunlid A."/>
            <person name="Henrissat B."/>
            <person name="Grigoriev I.V."/>
            <person name="Hibbett D.S."/>
            <person name="Martin F."/>
        </authorList>
    </citation>
    <scope>NUCLEOTIDE SEQUENCE [LARGE SCALE GENOMIC DNA]</scope>
    <source>
        <strain evidence="2">441</strain>
    </source>
</reference>